<evidence type="ECO:0000313" key="2">
    <source>
        <dbReference type="Proteomes" id="UP000250235"/>
    </source>
</evidence>
<dbReference type="AlphaFoldDB" id="A0A2Z7D3D0"/>
<proteinExistence type="predicted"/>
<accession>A0A2Z7D3D0</accession>
<dbReference type="EMBL" id="KQ991675">
    <property type="protein sequence ID" value="KZV51379.1"/>
    <property type="molecule type" value="Genomic_DNA"/>
</dbReference>
<keyword evidence="2" id="KW-1185">Reference proteome</keyword>
<dbReference type="Proteomes" id="UP000250235">
    <property type="component" value="Unassembled WGS sequence"/>
</dbReference>
<organism evidence="1 2">
    <name type="scientific">Dorcoceras hygrometricum</name>
    <dbReference type="NCBI Taxonomy" id="472368"/>
    <lineage>
        <taxon>Eukaryota</taxon>
        <taxon>Viridiplantae</taxon>
        <taxon>Streptophyta</taxon>
        <taxon>Embryophyta</taxon>
        <taxon>Tracheophyta</taxon>
        <taxon>Spermatophyta</taxon>
        <taxon>Magnoliopsida</taxon>
        <taxon>eudicotyledons</taxon>
        <taxon>Gunneridae</taxon>
        <taxon>Pentapetalae</taxon>
        <taxon>asterids</taxon>
        <taxon>lamiids</taxon>
        <taxon>Lamiales</taxon>
        <taxon>Gesneriaceae</taxon>
        <taxon>Didymocarpoideae</taxon>
        <taxon>Trichosporeae</taxon>
        <taxon>Loxocarpinae</taxon>
        <taxon>Dorcoceras</taxon>
    </lineage>
</organism>
<evidence type="ECO:0000313" key="1">
    <source>
        <dbReference type="EMBL" id="KZV51379.1"/>
    </source>
</evidence>
<gene>
    <name evidence="1" type="ORF">F511_38335</name>
</gene>
<sequence length="142" mass="15553">MLNVNAVNHKEITQYLFLEVRSSISYISPSSSSEGSTKQELVLRLCSKTNESSSLAPAELFFPLALQLVNAVNHKEITQYLFLEVRSSISYIFPSSSSEGSTKQELVLRLCSKTNVSSSLTPGFLSSCDFAFYVPAAGCSHN</sequence>
<protein>
    <submittedName>
        <fullName evidence="1">Uncharacterized protein</fullName>
    </submittedName>
</protein>
<reference evidence="1 2" key="1">
    <citation type="journal article" date="2015" name="Proc. Natl. Acad. Sci. U.S.A.">
        <title>The resurrection genome of Boea hygrometrica: A blueprint for survival of dehydration.</title>
        <authorList>
            <person name="Xiao L."/>
            <person name="Yang G."/>
            <person name="Zhang L."/>
            <person name="Yang X."/>
            <person name="Zhao S."/>
            <person name="Ji Z."/>
            <person name="Zhou Q."/>
            <person name="Hu M."/>
            <person name="Wang Y."/>
            <person name="Chen M."/>
            <person name="Xu Y."/>
            <person name="Jin H."/>
            <person name="Xiao X."/>
            <person name="Hu G."/>
            <person name="Bao F."/>
            <person name="Hu Y."/>
            <person name="Wan P."/>
            <person name="Li L."/>
            <person name="Deng X."/>
            <person name="Kuang T."/>
            <person name="Xiang C."/>
            <person name="Zhu J.K."/>
            <person name="Oliver M.J."/>
            <person name="He Y."/>
        </authorList>
    </citation>
    <scope>NUCLEOTIDE SEQUENCE [LARGE SCALE GENOMIC DNA]</scope>
    <source>
        <strain evidence="2">cv. XS01</strain>
    </source>
</reference>
<name>A0A2Z7D3D0_9LAMI</name>